<organism evidence="1">
    <name type="scientific">Hyperionvirus sp</name>
    <dbReference type="NCBI Taxonomy" id="2487770"/>
    <lineage>
        <taxon>Viruses</taxon>
        <taxon>Varidnaviria</taxon>
        <taxon>Bamfordvirae</taxon>
        <taxon>Nucleocytoviricota</taxon>
        <taxon>Megaviricetes</taxon>
        <taxon>Imitervirales</taxon>
        <taxon>Mimiviridae</taxon>
        <taxon>Klosneuvirinae</taxon>
    </lineage>
</organism>
<accession>A0A3G5A9W9</accession>
<proteinExistence type="predicted"/>
<evidence type="ECO:0000313" key="1">
    <source>
        <dbReference type="EMBL" id="AYV83284.1"/>
    </source>
</evidence>
<dbReference type="EMBL" id="MK072387">
    <property type="protein sequence ID" value="AYV83284.1"/>
    <property type="molecule type" value="Genomic_DNA"/>
</dbReference>
<reference evidence="1" key="1">
    <citation type="submission" date="2018-10" db="EMBL/GenBank/DDBJ databases">
        <title>Hidden diversity of soil giant viruses.</title>
        <authorList>
            <person name="Schulz F."/>
            <person name="Alteio L."/>
            <person name="Goudeau D."/>
            <person name="Ryan E.M."/>
            <person name="Malmstrom R.R."/>
            <person name="Blanchard J."/>
            <person name="Woyke T."/>
        </authorList>
    </citation>
    <scope>NUCLEOTIDE SEQUENCE</scope>
    <source>
        <strain evidence="1">HYV1</strain>
    </source>
</reference>
<name>A0A3G5A9W9_9VIRU</name>
<protein>
    <recommendedName>
        <fullName evidence="2">C3H1-type domain-containing protein</fullName>
    </recommendedName>
</protein>
<evidence type="ECO:0008006" key="2">
    <source>
        <dbReference type="Google" id="ProtNLM"/>
    </source>
</evidence>
<gene>
    <name evidence="1" type="ORF">Hyperionvirus5_90</name>
</gene>
<sequence>MAAVRDCFFGQKCNKMDRCRFVHPAICLLGLICEDASCKLTHRGRIYFSCYNGNTCVRWPKGTCRYIHMGAVAHITWRKII</sequence>
<dbReference type="Gene3D" id="4.10.1000.30">
    <property type="match status" value="1"/>
</dbReference>